<evidence type="ECO:0000259" key="2">
    <source>
        <dbReference type="Pfam" id="PF02169"/>
    </source>
</evidence>
<dbReference type="RefSeq" id="WP_023931176.1">
    <property type="nucleotide sequence ID" value="NZ_DF196808.1"/>
</dbReference>
<dbReference type="Pfam" id="PF02169">
    <property type="entry name" value="LPP20"/>
    <property type="match status" value="1"/>
</dbReference>
<feature type="domain" description="Lipoprotein LPP20-like" evidence="2">
    <location>
        <begin position="60"/>
        <end position="165"/>
    </location>
</feature>
<reference evidence="4" key="1">
    <citation type="submission" date="2012-12" db="EMBL/GenBank/DDBJ databases">
        <title>Genome Sequence of Photobacterium leiognathi lrivu.4.1.</title>
        <authorList>
            <person name="Urbanczyk H."/>
            <person name="Ogura Y."/>
            <person name="Hayashi T."/>
            <person name="Dunlap P.V."/>
        </authorList>
    </citation>
    <scope>NUCLEOTIDE SEQUENCE [LARGE SCALE GENOMIC DNA]</scope>
    <source>
        <strain evidence="4">lrivu.4.1</strain>
    </source>
</reference>
<name>V5H1K5_PHOLE</name>
<gene>
    <name evidence="3" type="ORF">PLEI_0253</name>
</gene>
<proteinExistence type="predicted"/>
<dbReference type="Gene3D" id="3.10.28.20">
    <property type="entry name" value="Acetamidase/Formamidase-like domains"/>
    <property type="match status" value="1"/>
</dbReference>
<feature type="chain" id="PRO_5004734147" evidence="1">
    <location>
        <begin position="24"/>
        <end position="204"/>
    </location>
</feature>
<organism evidence="3 4">
    <name type="scientific">Photobacterium leiognathi lrivu.4.1</name>
    <dbReference type="NCBI Taxonomy" id="1248232"/>
    <lineage>
        <taxon>Bacteria</taxon>
        <taxon>Pseudomonadati</taxon>
        <taxon>Pseudomonadota</taxon>
        <taxon>Gammaproteobacteria</taxon>
        <taxon>Vibrionales</taxon>
        <taxon>Vibrionaceae</taxon>
        <taxon>Photobacterium</taxon>
    </lineage>
</organism>
<dbReference type="PROSITE" id="PS51257">
    <property type="entry name" value="PROKAR_LIPOPROTEIN"/>
    <property type="match status" value="1"/>
</dbReference>
<dbReference type="InterPro" id="IPR024952">
    <property type="entry name" value="LPP20-like_dom"/>
</dbReference>
<dbReference type="eggNOG" id="ENOG5033E3I">
    <property type="taxonomic scope" value="Bacteria"/>
</dbReference>
<dbReference type="AlphaFoldDB" id="V5H1K5"/>
<evidence type="ECO:0000313" key="4">
    <source>
        <dbReference type="Proteomes" id="UP000030675"/>
    </source>
</evidence>
<protein>
    <submittedName>
        <fullName evidence="3">LPP20 lipofamily protein</fullName>
    </submittedName>
</protein>
<evidence type="ECO:0000313" key="3">
    <source>
        <dbReference type="EMBL" id="GAD28610.1"/>
    </source>
</evidence>
<accession>V5H1K5</accession>
<dbReference type="Proteomes" id="UP000030675">
    <property type="component" value="Unassembled WGS sequence"/>
</dbReference>
<dbReference type="EMBL" id="DF196808">
    <property type="protein sequence ID" value="GAD28610.1"/>
    <property type="molecule type" value="Genomic_DNA"/>
</dbReference>
<keyword evidence="1" id="KW-0732">Signal</keyword>
<dbReference type="HOGENOM" id="CLU_1228521_0_0_6"/>
<sequence length="204" mass="22686">MDSRLKCTITLLFLAGCSSGMDAVDIAKADVKAQLIREQAQQAVIESKQEQAHERLDLVPKWVIEPPQNDSEGVYGVGIGTSSDLAVAIDKAKLKAKYLLVQSLKEQVSGNEQNYIKDTESKTTSQYTQLIDTLVADVPLAGYRIVKQDVVPIEGKMNAFVLMKLSYADYEQALLKDNPAQSEEIKSAFNELHHRVALYKQQQE</sequence>
<feature type="signal peptide" evidence="1">
    <location>
        <begin position="1"/>
        <end position="23"/>
    </location>
</feature>
<evidence type="ECO:0000256" key="1">
    <source>
        <dbReference type="SAM" id="SignalP"/>
    </source>
</evidence>